<dbReference type="EMBL" id="FJOG01000012">
    <property type="protein sequence ID" value="CZR58388.1"/>
    <property type="molecule type" value="Genomic_DNA"/>
</dbReference>
<sequence length="700" mass="78834">MLAEDQSRLQKIDELYDLRLDQYISLPQLVVVGDQSSGKSSVLEGLTGLPFPRDSGLCTRFPTQIVFKRSKIQTTEASIMAAHGQDGSKIDAILKFGKKQLEALDQKTFSDILAEASECMGLPLPGQSRDFDMESFSHNILKIELSGPEYEHFSVVDLPGLFRKPTAGQTTKVDMALVRTPLTDVRAVVPANVDIATQEIIQMAEDADPHGQRTLGVLTKPDLVDKGAEDKVLELVTNTRGKGRFELGCTIVCNRSQSDLSITFDERNTKEVTFFTQDPWSSIPRERAGIKALKHRLNNLLVDVTRRSFQGVAVDIRSRIGKLEQQLEIIGPARQTAYEQRNHLINVASKFREITTKAIDAYYSRDQCFEMDDIFRLATLVVEMNEEFSETVYKEGFTRAFSGARPAADDLSLGTPSPARSPDRDTVHSSVQPSTPETESPEYPELRSIMAQAEALPEPAEDGIMEWITDKYKRSKGFEIGTTNPSLMPSLFAEQSRAWGFHALNHYCCNDDALCERLWDKLLQPLLPSYEKALQQASFLVEIERHGNLMTTNHYFAENVRKAREARLKVQFEALKSWQIEGSSWKIDGDREPLLRLKDILGVVISNDNHTIQDLHDTLKSYYKVARKRFVDAVCLQAVDHFLVSGKTSLLWIFSPHFIGKMSDAELHQIAGDEDETIKRRNMLETELCSLKAGEKILEV</sequence>
<dbReference type="PANTHER" id="PTHR11566:SF215">
    <property type="entry name" value="DYNAMIN GTPASE"/>
    <property type="match status" value="1"/>
</dbReference>
<reference evidence="6 7" key="1">
    <citation type="submission" date="2016-03" db="EMBL/GenBank/DDBJ databases">
        <authorList>
            <person name="Ploux O."/>
        </authorList>
    </citation>
    <scope>NUCLEOTIDE SEQUENCE [LARGE SCALE GENOMIC DNA]</scope>
    <source>
        <strain evidence="6 7">UAMH 11012</strain>
    </source>
</reference>
<dbReference type="SUPFAM" id="SSF52540">
    <property type="entry name" value="P-loop containing nucleoside triphosphate hydrolases"/>
    <property type="match status" value="1"/>
</dbReference>
<dbReference type="GO" id="GO:0016559">
    <property type="term" value="P:peroxisome fission"/>
    <property type="evidence" value="ECO:0007669"/>
    <property type="project" value="TreeGrafter"/>
</dbReference>
<dbReference type="GO" id="GO:0005874">
    <property type="term" value="C:microtubule"/>
    <property type="evidence" value="ECO:0007669"/>
    <property type="project" value="TreeGrafter"/>
</dbReference>
<feature type="domain" description="Dynamin-type G" evidence="5">
    <location>
        <begin position="23"/>
        <end position="310"/>
    </location>
</feature>
<dbReference type="GO" id="GO:0005739">
    <property type="term" value="C:mitochondrion"/>
    <property type="evidence" value="ECO:0007669"/>
    <property type="project" value="TreeGrafter"/>
</dbReference>
<dbReference type="GO" id="GO:0008017">
    <property type="term" value="F:microtubule binding"/>
    <property type="evidence" value="ECO:0007669"/>
    <property type="project" value="TreeGrafter"/>
</dbReference>
<name>A0A1L7X037_9HELO</name>
<dbReference type="Pfam" id="PF00350">
    <property type="entry name" value="Dynamin_N"/>
    <property type="match status" value="1"/>
</dbReference>
<dbReference type="GO" id="GO:0016020">
    <property type="term" value="C:membrane"/>
    <property type="evidence" value="ECO:0007669"/>
    <property type="project" value="TreeGrafter"/>
</dbReference>
<evidence type="ECO:0000313" key="7">
    <source>
        <dbReference type="Proteomes" id="UP000184330"/>
    </source>
</evidence>
<dbReference type="GO" id="GO:0048312">
    <property type="term" value="P:intracellular distribution of mitochondria"/>
    <property type="evidence" value="ECO:0007669"/>
    <property type="project" value="TreeGrafter"/>
</dbReference>
<feature type="compositionally biased region" description="Low complexity" evidence="3">
    <location>
        <begin position="429"/>
        <end position="443"/>
    </location>
</feature>
<feature type="domain" description="GED" evidence="4">
    <location>
        <begin position="612"/>
        <end position="700"/>
    </location>
</feature>
<dbReference type="InterPro" id="IPR020850">
    <property type="entry name" value="GED_dom"/>
</dbReference>
<dbReference type="CDD" id="cd08771">
    <property type="entry name" value="DLP_1"/>
    <property type="match status" value="1"/>
</dbReference>
<dbReference type="InterPro" id="IPR027417">
    <property type="entry name" value="P-loop_NTPase"/>
</dbReference>
<dbReference type="PRINTS" id="PR00195">
    <property type="entry name" value="DYNAMIN"/>
</dbReference>
<dbReference type="AlphaFoldDB" id="A0A1L7X037"/>
<evidence type="ECO:0000259" key="5">
    <source>
        <dbReference type="PROSITE" id="PS51718"/>
    </source>
</evidence>
<dbReference type="OrthoDB" id="415706at2759"/>
<dbReference type="PROSITE" id="PS51718">
    <property type="entry name" value="G_DYNAMIN_2"/>
    <property type="match status" value="1"/>
</dbReference>
<keyword evidence="2" id="KW-0342">GTP-binding</keyword>
<dbReference type="InterPro" id="IPR022812">
    <property type="entry name" value="Dynamin"/>
</dbReference>
<dbReference type="GO" id="GO:0005525">
    <property type="term" value="F:GTP binding"/>
    <property type="evidence" value="ECO:0007669"/>
    <property type="project" value="InterPro"/>
</dbReference>
<dbReference type="Proteomes" id="UP000184330">
    <property type="component" value="Unassembled WGS sequence"/>
</dbReference>
<evidence type="ECO:0000313" key="6">
    <source>
        <dbReference type="EMBL" id="CZR58388.1"/>
    </source>
</evidence>
<dbReference type="GO" id="GO:0000266">
    <property type="term" value="P:mitochondrial fission"/>
    <property type="evidence" value="ECO:0007669"/>
    <property type="project" value="TreeGrafter"/>
</dbReference>
<dbReference type="GO" id="GO:0006897">
    <property type="term" value="P:endocytosis"/>
    <property type="evidence" value="ECO:0007669"/>
    <property type="project" value="TreeGrafter"/>
</dbReference>
<evidence type="ECO:0000259" key="4">
    <source>
        <dbReference type="PROSITE" id="PS51388"/>
    </source>
</evidence>
<evidence type="ECO:0000256" key="3">
    <source>
        <dbReference type="SAM" id="MobiDB-lite"/>
    </source>
</evidence>
<dbReference type="STRING" id="576137.A0A1L7X037"/>
<organism evidence="6 7">
    <name type="scientific">Phialocephala subalpina</name>
    <dbReference type="NCBI Taxonomy" id="576137"/>
    <lineage>
        <taxon>Eukaryota</taxon>
        <taxon>Fungi</taxon>
        <taxon>Dikarya</taxon>
        <taxon>Ascomycota</taxon>
        <taxon>Pezizomycotina</taxon>
        <taxon>Leotiomycetes</taxon>
        <taxon>Helotiales</taxon>
        <taxon>Mollisiaceae</taxon>
        <taxon>Phialocephala</taxon>
        <taxon>Phialocephala fortinii species complex</taxon>
    </lineage>
</organism>
<dbReference type="InterPro" id="IPR030381">
    <property type="entry name" value="G_DYNAMIN_dom"/>
</dbReference>
<accession>A0A1L7X037</accession>
<proteinExistence type="predicted"/>
<evidence type="ECO:0000256" key="2">
    <source>
        <dbReference type="ARBA" id="ARBA00023134"/>
    </source>
</evidence>
<dbReference type="PROSITE" id="PS51388">
    <property type="entry name" value="GED"/>
    <property type="match status" value="1"/>
</dbReference>
<dbReference type="Gene3D" id="3.40.50.300">
    <property type="entry name" value="P-loop containing nucleotide triphosphate hydrolases"/>
    <property type="match status" value="1"/>
</dbReference>
<evidence type="ECO:0000256" key="1">
    <source>
        <dbReference type="ARBA" id="ARBA00022741"/>
    </source>
</evidence>
<dbReference type="PANTHER" id="PTHR11566">
    <property type="entry name" value="DYNAMIN"/>
    <property type="match status" value="1"/>
</dbReference>
<dbReference type="SMART" id="SM00053">
    <property type="entry name" value="DYNc"/>
    <property type="match status" value="1"/>
</dbReference>
<dbReference type="InterPro" id="IPR001401">
    <property type="entry name" value="Dynamin_GTPase"/>
</dbReference>
<dbReference type="InterPro" id="IPR000375">
    <property type="entry name" value="Dynamin_stalk"/>
</dbReference>
<gene>
    <name evidence="6" type="ORF">PAC_08280</name>
</gene>
<feature type="region of interest" description="Disordered" evidence="3">
    <location>
        <begin position="408"/>
        <end position="444"/>
    </location>
</feature>
<protein>
    <submittedName>
        <fullName evidence="6">Related to vacuolar sorting protein VPS1, dynamin, and related proteins</fullName>
    </submittedName>
</protein>
<dbReference type="Pfam" id="PF01031">
    <property type="entry name" value="Dynamin_M"/>
    <property type="match status" value="1"/>
</dbReference>
<dbReference type="InterPro" id="IPR045063">
    <property type="entry name" value="Dynamin_N"/>
</dbReference>
<dbReference type="GO" id="GO:0003924">
    <property type="term" value="F:GTPase activity"/>
    <property type="evidence" value="ECO:0007669"/>
    <property type="project" value="InterPro"/>
</dbReference>
<keyword evidence="7" id="KW-1185">Reference proteome</keyword>
<keyword evidence="1" id="KW-0547">Nucleotide-binding</keyword>